<keyword evidence="2 4" id="KW-0378">Hydrolase</keyword>
<reference evidence="4" key="1">
    <citation type="journal article" date="2017" name="Appl. Environ. Microbiol.">
        <title>Microdiversification of a pelagic Polynucleobacter species is mainly driven by acquisition of genomic islands from a partially interspecific gene pool.</title>
        <authorList>
            <person name="Hoetzinger M."/>
            <person name="Hahn M.W."/>
            <person name="Jezberova J."/>
            <person name="Schmidt J."/>
            <person name="Koll U."/>
        </authorList>
    </citation>
    <scope>NUCLEOTIDE SEQUENCE</scope>
    <source>
        <strain evidence="4">MWH-RechtKol4</strain>
    </source>
</reference>
<evidence type="ECO:0000256" key="1">
    <source>
        <dbReference type="ARBA" id="ARBA00006625"/>
    </source>
</evidence>
<proteinExistence type="inferred from homology"/>
<evidence type="ECO:0000313" key="5">
    <source>
        <dbReference type="Proteomes" id="UP000182060"/>
    </source>
</evidence>
<feature type="domain" description="Choloylglycine hydrolase/NAAA C-terminal" evidence="3">
    <location>
        <begin position="45"/>
        <end position="369"/>
    </location>
</feature>
<dbReference type="PANTHER" id="PTHR35527">
    <property type="entry name" value="CHOLOYLGLYCINE HYDROLASE"/>
    <property type="match status" value="1"/>
</dbReference>
<accession>A0AAC9NJK9</accession>
<gene>
    <name evidence="4" type="ORF">AOC25_05855</name>
</gene>
<dbReference type="Proteomes" id="UP000182060">
    <property type="component" value="Chromosome"/>
</dbReference>
<dbReference type="GO" id="GO:0016787">
    <property type="term" value="F:hydrolase activity"/>
    <property type="evidence" value="ECO:0007669"/>
    <property type="project" value="UniProtKB-KW"/>
</dbReference>
<dbReference type="InterPro" id="IPR029055">
    <property type="entry name" value="Ntn_hydrolases_N"/>
</dbReference>
<name>A0AAC9NJK9_9BURK</name>
<dbReference type="PANTHER" id="PTHR35527:SF2">
    <property type="entry name" value="HYDROLASE"/>
    <property type="match status" value="1"/>
</dbReference>
<comment type="similarity">
    <text evidence="1">Belongs to the peptidase C59 family.</text>
</comment>
<dbReference type="InterPro" id="IPR052193">
    <property type="entry name" value="Peptidase_C59"/>
</dbReference>
<dbReference type="SUPFAM" id="SSF56235">
    <property type="entry name" value="N-terminal nucleophile aminohydrolases (Ntn hydrolases)"/>
    <property type="match status" value="1"/>
</dbReference>
<dbReference type="EMBL" id="CP015017">
    <property type="protein sequence ID" value="APC02354.1"/>
    <property type="molecule type" value="Genomic_DNA"/>
</dbReference>
<sequence length="397" mass="42578">MSYCCMLIAEILTMEYVIMKNIKALTSLLVAGSLIISSVGNAFACTSLMVMDKKGNAYHARTMEFSVQIPTSLTYFPAGTKIESATPAGKKGLSFNTQYAILGMSANLIPGAKQVGFVEGANDQGVSVSMNWLNDSTSQAVGTDDTKILAANDLISWMLGNFKSVAEIKAAMTNGSTELWNPISIPFDKSAPMPGHYAINDKTGAALVVEFTNGKANVYDNPVGVMTNGPDFPWHLQNLNNYTFTNVDKNTGQLGKLKLGTQDAGIALTALPSAQTSQGRFVKAAFYANYVGKANSPDEAINTLGHIMNNFDRPVDLTVDGAGGVGDGARSKSISSEVTEWTVMNDPTRNLYYVRSIGALNWSVIDMNQLKDVKTIKSVSTYDVDKAGANAFTLFLK</sequence>
<dbReference type="Pfam" id="PF02275">
    <property type="entry name" value="CBAH"/>
    <property type="match status" value="1"/>
</dbReference>
<dbReference type="Gene3D" id="3.60.60.10">
    <property type="entry name" value="Penicillin V Acylase, Chain A"/>
    <property type="match status" value="1"/>
</dbReference>
<evidence type="ECO:0000313" key="4">
    <source>
        <dbReference type="EMBL" id="APC02354.1"/>
    </source>
</evidence>
<dbReference type="AlphaFoldDB" id="A0AAC9NJK9"/>
<dbReference type="OMA" id="DHRVHEN"/>
<dbReference type="InterPro" id="IPR029132">
    <property type="entry name" value="CBAH/NAAA_C"/>
</dbReference>
<organism evidence="4 5">
    <name type="scientific">Polynucleobacter asymbioticus</name>
    <dbReference type="NCBI Taxonomy" id="576611"/>
    <lineage>
        <taxon>Bacteria</taxon>
        <taxon>Pseudomonadati</taxon>
        <taxon>Pseudomonadota</taxon>
        <taxon>Betaproteobacteria</taxon>
        <taxon>Burkholderiales</taxon>
        <taxon>Burkholderiaceae</taxon>
        <taxon>Polynucleobacter</taxon>
    </lineage>
</organism>
<evidence type="ECO:0000256" key="2">
    <source>
        <dbReference type="ARBA" id="ARBA00022801"/>
    </source>
</evidence>
<protein>
    <submittedName>
        <fullName evidence="4">Choloylglycine hydrolase</fullName>
    </submittedName>
</protein>
<evidence type="ECO:0000259" key="3">
    <source>
        <dbReference type="Pfam" id="PF02275"/>
    </source>
</evidence>